<feature type="region of interest" description="Disordered" evidence="1">
    <location>
        <begin position="56"/>
        <end position="86"/>
    </location>
</feature>
<dbReference type="EMBL" id="CP044016">
    <property type="protein sequence ID" value="QES88868.1"/>
    <property type="molecule type" value="Genomic_DNA"/>
</dbReference>
<organism evidence="2 3">
    <name type="scientific">Rhizosphaericola mali</name>
    <dbReference type="NCBI Taxonomy" id="2545455"/>
    <lineage>
        <taxon>Bacteria</taxon>
        <taxon>Pseudomonadati</taxon>
        <taxon>Bacteroidota</taxon>
        <taxon>Chitinophagia</taxon>
        <taxon>Chitinophagales</taxon>
        <taxon>Chitinophagaceae</taxon>
        <taxon>Rhizosphaericola</taxon>
    </lineage>
</organism>
<evidence type="ECO:0000313" key="3">
    <source>
        <dbReference type="Proteomes" id="UP000292424"/>
    </source>
</evidence>
<dbReference type="AlphaFoldDB" id="A0A5P2G2C5"/>
<accession>A0A5P2G2C5</accession>
<keyword evidence="3" id="KW-1185">Reference proteome</keyword>
<evidence type="ECO:0000313" key="2">
    <source>
        <dbReference type="EMBL" id="QES88868.1"/>
    </source>
</evidence>
<name>A0A5P2G2C5_9BACT</name>
<evidence type="ECO:0000256" key="1">
    <source>
        <dbReference type="SAM" id="MobiDB-lite"/>
    </source>
</evidence>
<proteinExistence type="predicted"/>
<dbReference type="Proteomes" id="UP000292424">
    <property type="component" value="Chromosome"/>
</dbReference>
<dbReference type="RefSeq" id="WP_131329816.1">
    <property type="nucleotide sequence ID" value="NZ_CP044016.1"/>
</dbReference>
<dbReference type="KEGG" id="arac:E0W69_009440"/>
<protein>
    <submittedName>
        <fullName evidence="2">Uncharacterized protein</fullName>
    </submittedName>
</protein>
<sequence length="86" mass="9906">MNTIQIDIYNINLEEAAKVKSKAALLKDQRFFHNHTGKERQDLVEQLWQKVNPTVEETTPEIVKPETKQENGTESIAESNTEPEQI</sequence>
<reference evidence="2 3" key="1">
    <citation type="submission" date="2019-09" db="EMBL/GenBank/DDBJ databases">
        <title>Complete genome sequence of Arachidicoccus sp. B3-10 isolated from apple orchard soil.</title>
        <authorList>
            <person name="Kim H.S."/>
            <person name="Han K.-I."/>
            <person name="Suh M.K."/>
            <person name="Lee K.C."/>
            <person name="Eom M.K."/>
            <person name="Kim J.-S."/>
            <person name="Kang S.W."/>
            <person name="Sin Y."/>
            <person name="Lee J.-S."/>
        </authorList>
    </citation>
    <scope>NUCLEOTIDE SEQUENCE [LARGE SCALE GENOMIC DNA]</scope>
    <source>
        <strain evidence="2 3">B3-10</strain>
    </source>
</reference>
<gene>
    <name evidence="2" type="ORF">E0W69_009440</name>
</gene>
<feature type="compositionally biased region" description="Polar residues" evidence="1">
    <location>
        <begin position="72"/>
        <end position="86"/>
    </location>
</feature>